<comment type="caution">
    <text evidence="2">The sequence shown here is derived from an EMBL/GenBank/DDBJ whole genome shotgun (WGS) entry which is preliminary data.</text>
</comment>
<protein>
    <submittedName>
        <fullName evidence="2">Uncharacterized protein</fullName>
    </submittedName>
</protein>
<proteinExistence type="predicted"/>
<dbReference type="Proteomes" id="UP000019760">
    <property type="component" value="Unassembled WGS sequence"/>
</dbReference>
<keyword evidence="1" id="KW-0732">Signal</keyword>
<dbReference type="EMBL" id="BAND01000022">
    <property type="protein sequence ID" value="GAJ28404.1"/>
    <property type="molecule type" value="Genomic_DNA"/>
</dbReference>
<dbReference type="RefSeq" id="WP_042056949.1">
    <property type="nucleotide sequence ID" value="NZ_BAND01000022.1"/>
</dbReference>
<reference evidence="2 3" key="2">
    <citation type="journal article" date="2014" name="FEMS Microbiol. Lett.">
        <title>Draft genomic DNA sequence of the facultatively methylotrophic bacterium Acidomonas methanolica type strain MB58.</title>
        <authorList>
            <person name="Higashiura N."/>
            <person name="Hadano H."/>
            <person name="Hirakawa H."/>
            <person name="Matsutani M."/>
            <person name="Takabe S."/>
            <person name="Matsushita K."/>
            <person name="Azuma Y."/>
        </authorList>
    </citation>
    <scope>NUCLEOTIDE SEQUENCE [LARGE SCALE GENOMIC DNA]</scope>
    <source>
        <strain evidence="2 3">MB58</strain>
    </source>
</reference>
<sequence>MILVTRFSDRLRTVRIKEVLSSLASAALSVAILSSLAVTPCRADDWQKIIDRSGGHDLGNEQDTQPGRAATASDAELFTHTDGEIVFSGGTFYPNNPKDDPDLKPLDDIPRIVAVDFGPGLSHAIVLIGHSSYYGNSGTYIAILDPQHRVLWSDHAPLIRTLPTVHMGVHDFASGLAYPGWVVNRWNLKAHRWTKLTSIGTPF</sequence>
<evidence type="ECO:0000256" key="1">
    <source>
        <dbReference type="SAM" id="SignalP"/>
    </source>
</evidence>
<feature type="chain" id="PRO_5030001310" evidence="1">
    <location>
        <begin position="44"/>
        <end position="203"/>
    </location>
</feature>
<accession>A0A023D2V3</accession>
<reference evidence="3" key="1">
    <citation type="journal article" date="2014" name="FEMS Microbiol. Lett.">
        <title>Draft Genomic DNA Sequence of the Facultatively Methylotrophic Bacterium Acidomonas methanolica type strain MB58.</title>
        <authorList>
            <person name="Higashiura N."/>
            <person name="Hadano H."/>
            <person name="Hirakawa H."/>
            <person name="Matsutani M."/>
            <person name="Takabe S."/>
            <person name="Matsushita K."/>
            <person name="Azuma Y."/>
        </authorList>
    </citation>
    <scope>NUCLEOTIDE SEQUENCE [LARGE SCALE GENOMIC DNA]</scope>
    <source>
        <strain evidence="3">MB58</strain>
    </source>
</reference>
<evidence type="ECO:0000313" key="2">
    <source>
        <dbReference type="EMBL" id="GAJ28404.1"/>
    </source>
</evidence>
<name>A0A023D2V3_ACIMT</name>
<organism evidence="2 3">
    <name type="scientific">Acidomonas methanolica NBRC 104435</name>
    <dbReference type="NCBI Taxonomy" id="1231351"/>
    <lineage>
        <taxon>Bacteria</taxon>
        <taxon>Pseudomonadati</taxon>
        <taxon>Pseudomonadota</taxon>
        <taxon>Alphaproteobacteria</taxon>
        <taxon>Acetobacterales</taxon>
        <taxon>Acetobacteraceae</taxon>
        <taxon>Acidomonas</taxon>
    </lineage>
</organism>
<dbReference type="AlphaFoldDB" id="A0A023D2V3"/>
<evidence type="ECO:0000313" key="3">
    <source>
        <dbReference type="Proteomes" id="UP000019760"/>
    </source>
</evidence>
<feature type="signal peptide" evidence="1">
    <location>
        <begin position="1"/>
        <end position="43"/>
    </location>
</feature>
<keyword evidence="3" id="KW-1185">Reference proteome</keyword>
<gene>
    <name evidence="2" type="ORF">Amme_022_002</name>
</gene>